<dbReference type="RefSeq" id="YP_004324862.1">
    <property type="nucleotide sequence ID" value="NC_015290.1"/>
</dbReference>
<proteinExistence type="predicted"/>
<dbReference type="EMBL" id="GU071103">
    <property type="protein sequence ID" value="ADO99072.1"/>
    <property type="molecule type" value="Genomic_DNA"/>
</dbReference>
<organism evidence="1 2">
    <name type="scientific">Prochlorococcus phage P-SSM7</name>
    <dbReference type="NCBI Taxonomy" id="445688"/>
    <lineage>
        <taxon>Viruses</taxon>
        <taxon>Duplodnaviria</taxon>
        <taxon>Heunggongvirae</taxon>
        <taxon>Uroviricota</taxon>
        <taxon>Caudoviricetes</taxon>
        <taxon>Pantevenvirales</taxon>
        <taxon>Kyanoviridae</taxon>
        <taxon>Palaemonvirus</taxon>
        <taxon>Palaemonvirus pssm7</taxon>
    </lineage>
</organism>
<reference evidence="1 2" key="1">
    <citation type="journal article" date="2010" name="Environ. Microbiol.">
        <title>Genomic analysis of oceanic cyanobacterial myoviruses compared with T4-like myoviruses from diverse hosts and environments.</title>
        <authorList>
            <person name="Sullivan M.B."/>
            <person name="Huang K.H."/>
            <person name="Ignacio-Espinoza J.C."/>
            <person name="Berlin A.M."/>
            <person name="Kelly L."/>
            <person name="Weigele P.R."/>
            <person name="DeFrancesco A.S."/>
            <person name="Kern S.E."/>
            <person name="Thompson L.R."/>
            <person name="Young S."/>
            <person name="Yandava C."/>
            <person name="Fu R."/>
            <person name="Krastins B."/>
            <person name="Chase M."/>
            <person name="Sarracino D."/>
            <person name="Osburne M.S."/>
            <person name="Henn M.R."/>
            <person name="Chisholm S.W."/>
        </authorList>
    </citation>
    <scope>NUCLEOTIDE SEQUENCE [LARGE SCALE GENOMIC DNA]</scope>
    <source>
        <strain evidence="1">NATL1A-15</strain>
    </source>
</reference>
<gene>
    <name evidence="1" type="ORF">PSSM7_031</name>
</gene>
<keyword evidence="2" id="KW-1185">Reference proteome</keyword>
<dbReference type="Proteomes" id="UP000006532">
    <property type="component" value="Segment"/>
</dbReference>
<accession>E3SNE9</accession>
<evidence type="ECO:0000313" key="2">
    <source>
        <dbReference type="Proteomes" id="UP000006532"/>
    </source>
</evidence>
<dbReference type="KEGG" id="vg:10329574"/>
<protein>
    <submittedName>
        <fullName evidence="1">Uncharacterized protein</fullName>
    </submittedName>
</protein>
<sequence>MPSVKTQKNLEKNLKTLASTKVRKTRIDKKPVFTKVKSGDLWELGNGNGNIKNTMPWYLHPVIKDTFNRSWFRDYDDVCKQIARLKLRPEQYTLTKYNG</sequence>
<evidence type="ECO:0000313" key="1">
    <source>
        <dbReference type="EMBL" id="ADO99072.1"/>
    </source>
</evidence>
<dbReference type="GeneID" id="10329574"/>
<name>E3SNE9_9CAUD</name>